<gene>
    <name evidence="1" type="ORF">Dsin_017088</name>
</gene>
<evidence type="ECO:0008006" key="3">
    <source>
        <dbReference type="Google" id="ProtNLM"/>
    </source>
</evidence>
<keyword evidence="2" id="KW-1185">Reference proteome</keyword>
<organism evidence="1 2">
    <name type="scientific">Dipteronia sinensis</name>
    <dbReference type="NCBI Taxonomy" id="43782"/>
    <lineage>
        <taxon>Eukaryota</taxon>
        <taxon>Viridiplantae</taxon>
        <taxon>Streptophyta</taxon>
        <taxon>Embryophyta</taxon>
        <taxon>Tracheophyta</taxon>
        <taxon>Spermatophyta</taxon>
        <taxon>Magnoliopsida</taxon>
        <taxon>eudicotyledons</taxon>
        <taxon>Gunneridae</taxon>
        <taxon>Pentapetalae</taxon>
        <taxon>rosids</taxon>
        <taxon>malvids</taxon>
        <taxon>Sapindales</taxon>
        <taxon>Sapindaceae</taxon>
        <taxon>Hippocastanoideae</taxon>
        <taxon>Acereae</taxon>
        <taxon>Dipteronia</taxon>
    </lineage>
</organism>
<name>A0AAE0AFL0_9ROSI</name>
<sequence length="427" mass="48638">MKFSKVEFWVQVHNLPLLCMSREVGKFLGKMIGDVDLETVRDEAIGAFIGSATKARCLASYDKPAEEILLWWWKIRAPRKKRAGSDVESVFNEVSKKPKDNCGVTSIDRSISSSRLVTMKCTAWNVRRLGNIRAFRALADLKWSFDPYIVFRMETMAENSAMEICRFRLGFFLASYRLIREGWGLARPRQLIDNFRDALDDYGLEDLGFSGPCFTWSNKRDQDCILEGPSNMINRAVPYCDWSRYRCAKTSPAISHLIFADDSMIFAKVSRDECLTIRHILEVYAQASAQVVNLKKYALYVSRSVPTAVGAAAGIVGVSFVRCDERYLCLPSFTVSVPHGYSLLDDSLLWHYEKDGAYSVRSGYKLGKVLQGSNEPSVTNYNGLWWKALWKLRIPPKIRAFILKCCHHWIPTKFNLAGKGIDMPYMS</sequence>
<protein>
    <recommendedName>
        <fullName evidence="3">DUF4283 domain-containing protein</fullName>
    </recommendedName>
</protein>
<accession>A0AAE0AFL0</accession>
<dbReference type="EMBL" id="JANJYJ010000005">
    <property type="protein sequence ID" value="KAK3212382.1"/>
    <property type="molecule type" value="Genomic_DNA"/>
</dbReference>
<dbReference type="Proteomes" id="UP001281410">
    <property type="component" value="Unassembled WGS sequence"/>
</dbReference>
<reference evidence="1" key="1">
    <citation type="journal article" date="2023" name="Plant J.">
        <title>Genome sequences and population genomics provide insights into the demographic history, inbreeding, and mutation load of two 'living fossil' tree species of Dipteronia.</title>
        <authorList>
            <person name="Feng Y."/>
            <person name="Comes H.P."/>
            <person name="Chen J."/>
            <person name="Zhu S."/>
            <person name="Lu R."/>
            <person name="Zhang X."/>
            <person name="Li P."/>
            <person name="Qiu J."/>
            <person name="Olsen K.M."/>
            <person name="Qiu Y."/>
        </authorList>
    </citation>
    <scope>NUCLEOTIDE SEQUENCE</scope>
    <source>
        <strain evidence="1">NBL</strain>
    </source>
</reference>
<evidence type="ECO:0000313" key="1">
    <source>
        <dbReference type="EMBL" id="KAK3212382.1"/>
    </source>
</evidence>
<evidence type="ECO:0000313" key="2">
    <source>
        <dbReference type="Proteomes" id="UP001281410"/>
    </source>
</evidence>
<proteinExistence type="predicted"/>
<comment type="caution">
    <text evidence="1">The sequence shown here is derived from an EMBL/GenBank/DDBJ whole genome shotgun (WGS) entry which is preliminary data.</text>
</comment>
<dbReference type="AlphaFoldDB" id="A0AAE0AFL0"/>